<sequence length="154" mass="17823">MPPKQQEVERPERLEREQQRPIMELPDSPIFHPARPMKILVSPGTGAGWMSWAPRGSKATDAFLIWMLTYNPSQFPAYNPFLRQSKHKGANADKLEEHLKNFHREAHAKFDIERIVCARVGDLVVHEVDGPFEVHENDGADRVVDLRNRRLIHM</sequence>
<accession>A0ACC3NS53</accession>
<keyword evidence="2" id="KW-1185">Reference proteome</keyword>
<organism evidence="1 2">
    <name type="scientific">Vermiconidia calcicola</name>
    <dbReference type="NCBI Taxonomy" id="1690605"/>
    <lineage>
        <taxon>Eukaryota</taxon>
        <taxon>Fungi</taxon>
        <taxon>Dikarya</taxon>
        <taxon>Ascomycota</taxon>
        <taxon>Pezizomycotina</taxon>
        <taxon>Dothideomycetes</taxon>
        <taxon>Dothideomycetidae</taxon>
        <taxon>Mycosphaerellales</taxon>
        <taxon>Extremaceae</taxon>
        <taxon>Vermiconidia</taxon>
    </lineage>
</organism>
<evidence type="ECO:0000313" key="1">
    <source>
        <dbReference type="EMBL" id="KAK3721966.1"/>
    </source>
</evidence>
<proteinExistence type="predicted"/>
<comment type="caution">
    <text evidence="1">The sequence shown here is derived from an EMBL/GenBank/DDBJ whole genome shotgun (WGS) entry which is preliminary data.</text>
</comment>
<reference evidence="1" key="1">
    <citation type="submission" date="2023-07" db="EMBL/GenBank/DDBJ databases">
        <title>Black Yeasts Isolated from many extreme environments.</title>
        <authorList>
            <person name="Coleine C."/>
            <person name="Stajich J.E."/>
            <person name="Selbmann L."/>
        </authorList>
    </citation>
    <scope>NUCLEOTIDE SEQUENCE</scope>
    <source>
        <strain evidence="1">CCFEE 5714</strain>
    </source>
</reference>
<dbReference type="Proteomes" id="UP001281147">
    <property type="component" value="Unassembled WGS sequence"/>
</dbReference>
<gene>
    <name evidence="1" type="ORF">LTR37_002782</name>
</gene>
<dbReference type="EMBL" id="JAUTXU010000015">
    <property type="protein sequence ID" value="KAK3721966.1"/>
    <property type="molecule type" value="Genomic_DNA"/>
</dbReference>
<evidence type="ECO:0000313" key="2">
    <source>
        <dbReference type="Proteomes" id="UP001281147"/>
    </source>
</evidence>
<protein>
    <submittedName>
        <fullName evidence="1">Uncharacterized protein</fullName>
    </submittedName>
</protein>
<name>A0ACC3NS53_9PEZI</name>